<dbReference type="PROSITE" id="PS00708">
    <property type="entry name" value="PRO_ENDOPEP_SER"/>
    <property type="match status" value="1"/>
</dbReference>
<comment type="catalytic activity">
    <reaction evidence="1">
        <text>Hydrolysis of Pro-|-Xaa &gt;&gt; Ala-|-Xaa in oligopeptides.</text>
        <dbReference type="EC" id="3.4.21.26"/>
    </reaction>
</comment>
<dbReference type="PRINTS" id="PR00862">
    <property type="entry name" value="PROLIGOPTASE"/>
</dbReference>
<dbReference type="EC" id="3.4.21.-" evidence="6"/>
<keyword evidence="4 6" id="KW-0378">Hydrolase</keyword>
<feature type="domain" description="Peptidase S9A N-terminal" evidence="8">
    <location>
        <begin position="7"/>
        <end position="430"/>
    </location>
</feature>
<dbReference type="InterPro" id="IPR002470">
    <property type="entry name" value="Peptidase_S9A"/>
</dbReference>
<evidence type="ECO:0000256" key="3">
    <source>
        <dbReference type="ARBA" id="ARBA00022670"/>
    </source>
</evidence>
<evidence type="ECO:0000259" key="7">
    <source>
        <dbReference type="Pfam" id="PF00326"/>
    </source>
</evidence>
<accession>A0ABQ8FKB8</accession>
<name>A0ABQ8FKB8_9FUNG</name>
<dbReference type="InterPro" id="IPR001375">
    <property type="entry name" value="Peptidase_S9_cat"/>
</dbReference>
<evidence type="ECO:0000256" key="4">
    <source>
        <dbReference type="ARBA" id="ARBA00022801"/>
    </source>
</evidence>
<feature type="domain" description="Peptidase S9 prolyl oligopeptidase catalytic" evidence="7">
    <location>
        <begin position="489"/>
        <end position="704"/>
    </location>
</feature>
<dbReference type="InterPro" id="IPR051167">
    <property type="entry name" value="Prolyl_oligopep/macrocyclase"/>
</dbReference>
<keyword evidence="10" id="KW-1185">Reference proteome</keyword>
<dbReference type="InterPro" id="IPR029058">
    <property type="entry name" value="AB_hydrolase_fold"/>
</dbReference>
<dbReference type="Proteomes" id="UP001648503">
    <property type="component" value="Unassembled WGS sequence"/>
</dbReference>
<dbReference type="Gene3D" id="2.130.10.120">
    <property type="entry name" value="Prolyl oligopeptidase, N-terminal domain"/>
    <property type="match status" value="1"/>
</dbReference>
<evidence type="ECO:0000256" key="5">
    <source>
        <dbReference type="ARBA" id="ARBA00022825"/>
    </source>
</evidence>
<evidence type="ECO:0000259" key="8">
    <source>
        <dbReference type="Pfam" id="PF02897"/>
    </source>
</evidence>
<evidence type="ECO:0000256" key="6">
    <source>
        <dbReference type="RuleBase" id="RU368024"/>
    </source>
</evidence>
<dbReference type="InterPro" id="IPR002471">
    <property type="entry name" value="Pept_S9_AS"/>
</dbReference>
<comment type="caution">
    <text evidence="9">The sequence shown here is derived from an EMBL/GenBank/DDBJ whole genome shotgun (WGS) entry which is preliminary data.</text>
</comment>
<proteinExistence type="inferred from homology"/>
<dbReference type="SUPFAM" id="SSF50993">
    <property type="entry name" value="Peptidase/esterase 'gauge' domain"/>
    <property type="match status" value="1"/>
</dbReference>
<evidence type="ECO:0000256" key="1">
    <source>
        <dbReference type="ARBA" id="ARBA00001070"/>
    </source>
</evidence>
<sequence length="710" mass="79383">MAPLTYPSARRDDSVVDTLHGYSVADPYRWLEDPDAAETAAFVDGQNSVTQTFLSGCSYRSAFKDRLTTLYNYEKTGCPMHHGDAYYYFHNSGLQPQSVLYKQDSLLPDAARRTFLDPNTFSTDGTVSINTFAFSESGKYFAYALSASGSDWVSIHVRETKDGVTSDLEAKPIEWAKFTSIAWTHDDLGFFYSRYAKPSTVDSDKKGTETNANKSPSIYYHRLGTMQEEDVLIHTDVEHPDQMGAIIVSDDGKYLLLHVSDGCNPENTVHYYEINGEITAANKPTFLPVFTNFDASYGYIANDGPLFWFSTTKDSPKYRIVKLDVTAADKKLVEVIPETENVIASIDIADKNKLIITYLADVKHIAVVYDLYSGSLLAPEYLPLPEGAIIASMKSHRKYSELFYMFSSFLTPGTTYRFDFSTNTHSVFRETVVNGLRGDMLQTKQVFYESKDGTKIPMYLISRKDIKLDGNNPTLLYGYGGFNISITPSFSVSWLAFVQHMGGVVAIANIRGGGEYGQEKWYNQGRREKKQNVFDDFQWAAKWISANLYARPDKIAINGGSNGGLLVGACLNQAPELFGAAIAQVGVLDMYRFHKFTIGAAWVSDYGNPDKAEDFEILKKYSPLHNISNKKEYPAVLIMTGDHDDRVVPLHSHKFIAELQHTLKDNKNPLLERVETKAGHGAGKSTQQIIEDTTDKFAFVGLTLGAEWTD</sequence>
<dbReference type="PANTHER" id="PTHR42881">
    <property type="entry name" value="PROLYL ENDOPEPTIDASE"/>
    <property type="match status" value="1"/>
</dbReference>
<reference evidence="9 10" key="1">
    <citation type="submission" date="2021-02" db="EMBL/GenBank/DDBJ databases">
        <title>Variation within the Batrachochytrium salamandrivorans European outbreak.</title>
        <authorList>
            <person name="Kelly M."/>
            <person name="Pasmans F."/>
            <person name="Shea T.P."/>
            <person name="Munoz J.F."/>
            <person name="Carranza S."/>
            <person name="Cuomo C.A."/>
            <person name="Martel A."/>
        </authorList>
    </citation>
    <scope>NUCLEOTIDE SEQUENCE [LARGE SCALE GENOMIC DNA]</scope>
    <source>
        <strain evidence="9 10">AMFP18/2</strain>
    </source>
</reference>
<evidence type="ECO:0000313" key="10">
    <source>
        <dbReference type="Proteomes" id="UP001648503"/>
    </source>
</evidence>
<gene>
    <name evidence="9" type="ORF">BASA50_002907</name>
</gene>
<protein>
    <recommendedName>
        <fullName evidence="6">Prolyl endopeptidase</fullName>
        <ecNumber evidence="6">3.4.21.-</ecNumber>
    </recommendedName>
</protein>
<dbReference type="EMBL" id="JAFCIX010000063">
    <property type="protein sequence ID" value="KAH6599565.1"/>
    <property type="molecule type" value="Genomic_DNA"/>
</dbReference>
<dbReference type="Pfam" id="PF02897">
    <property type="entry name" value="Peptidase_S9_N"/>
    <property type="match status" value="1"/>
</dbReference>
<dbReference type="PANTHER" id="PTHR42881:SF2">
    <property type="entry name" value="PROLYL ENDOPEPTIDASE"/>
    <property type="match status" value="1"/>
</dbReference>
<evidence type="ECO:0000313" key="9">
    <source>
        <dbReference type="EMBL" id="KAH6599565.1"/>
    </source>
</evidence>
<dbReference type="SUPFAM" id="SSF53474">
    <property type="entry name" value="alpha/beta-Hydrolases"/>
    <property type="match status" value="1"/>
</dbReference>
<dbReference type="Gene3D" id="3.40.50.1820">
    <property type="entry name" value="alpha/beta hydrolase"/>
    <property type="match status" value="1"/>
</dbReference>
<organism evidence="9 10">
    <name type="scientific">Batrachochytrium salamandrivorans</name>
    <dbReference type="NCBI Taxonomy" id="1357716"/>
    <lineage>
        <taxon>Eukaryota</taxon>
        <taxon>Fungi</taxon>
        <taxon>Fungi incertae sedis</taxon>
        <taxon>Chytridiomycota</taxon>
        <taxon>Chytridiomycota incertae sedis</taxon>
        <taxon>Chytridiomycetes</taxon>
        <taxon>Rhizophydiales</taxon>
        <taxon>Rhizophydiales incertae sedis</taxon>
        <taxon>Batrachochytrium</taxon>
    </lineage>
</organism>
<dbReference type="InterPro" id="IPR023302">
    <property type="entry name" value="Pept_S9A_N"/>
</dbReference>
<comment type="similarity">
    <text evidence="2 6">Belongs to the peptidase S9A family.</text>
</comment>
<keyword evidence="5 6" id="KW-0720">Serine protease</keyword>
<dbReference type="Pfam" id="PF00326">
    <property type="entry name" value="Peptidase_S9"/>
    <property type="match status" value="1"/>
</dbReference>
<keyword evidence="3 6" id="KW-0645">Protease</keyword>
<evidence type="ECO:0000256" key="2">
    <source>
        <dbReference type="ARBA" id="ARBA00005228"/>
    </source>
</evidence>